<keyword evidence="1" id="KW-1133">Transmembrane helix</keyword>
<gene>
    <name evidence="2" type="ORF">I6U48_25560</name>
</gene>
<dbReference type="NCBIfam" id="TIGR03733">
    <property type="entry name" value="lanti_perm_MutG"/>
    <property type="match status" value="1"/>
</dbReference>
<dbReference type="EMBL" id="JAEEGC010000166">
    <property type="protein sequence ID" value="MBV7276254.1"/>
    <property type="molecule type" value="Genomic_DNA"/>
</dbReference>
<dbReference type="AlphaFoldDB" id="A0A949U4G2"/>
<dbReference type="CDD" id="cd21808">
    <property type="entry name" value="ABC-2_lan_permease_MutG"/>
    <property type="match status" value="1"/>
</dbReference>
<name>A0A949U4G2_9CLOT</name>
<reference evidence="2" key="1">
    <citation type="submission" date="2020-12" db="EMBL/GenBank/DDBJ databases">
        <title>Clostridium thailandense sp. nov., a novel acetogenic bacterium isolated from peat land soil in Thailand.</title>
        <authorList>
            <person name="Chaikitkaew S."/>
            <person name="Birkeland N.K."/>
        </authorList>
    </citation>
    <scope>NUCLEOTIDE SEQUENCE</scope>
    <source>
        <strain evidence="2">PL3</strain>
    </source>
</reference>
<feature type="transmembrane region" description="Helical" evidence="1">
    <location>
        <begin position="132"/>
        <end position="152"/>
    </location>
</feature>
<dbReference type="RefSeq" id="WP_218323294.1">
    <property type="nucleotide sequence ID" value="NZ_JAEEGC010000166.1"/>
</dbReference>
<organism evidence="2 3">
    <name type="scientific">Clostridium thailandense</name>
    <dbReference type="NCBI Taxonomy" id="2794346"/>
    <lineage>
        <taxon>Bacteria</taxon>
        <taxon>Bacillati</taxon>
        <taxon>Bacillota</taxon>
        <taxon>Clostridia</taxon>
        <taxon>Eubacteriales</taxon>
        <taxon>Clostridiaceae</taxon>
        <taxon>Clostridium</taxon>
    </lineage>
</organism>
<sequence>MSTLFRLIAGDFRKIQRSSIVWIHVIVPILITSAFLFYYSFSNINNISKVEGFMEVLSVGFPLIIGIVCAMVVEQEACAGNFQELLMSKNKLLNFVSKVCMLILMALGSLITAIGGLALGLKFLLHKNSFSAAFYGKIILLLLFCEIFLYLMHLLCSFKFGSGASIGIGIAEGLVSALMLTGLGNGLWQLIPCSWGGRVSNYYIRLNTYKGNIEIYRWEFQSGIYMFIIATVLLFLASLLWFNKFEGRRED</sequence>
<keyword evidence="1" id="KW-0472">Membrane</keyword>
<dbReference type="Proteomes" id="UP000694308">
    <property type="component" value="Unassembled WGS sequence"/>
</dbReference>
<comment type="caution">
    <text evidence="2">The sequence shown here is derived from an EMBL/GenBank/DDBJ whole genome shotgun (WGS) entry which is preliminary data.</text>
</comment>
<keyword evidence="1" id="KW-0812">Transmembrane</keyword>
<dbReference type="Pfam" id="PF12730">
    <property type="entry name" value="ABC2_membrane_4"/>
    <property type="match status" value="1"/>
</dbReference>
<evidence type="ECO:0000313" key="3">
    <source>
        <dbReference type="Proteomes" id="UP000694308"/>
    </source>
</evidence>
<keyword evidence="3" id="KW-1185">Reference proteome</keyword>
<proteinExistence type="predicted"/>
<dbReference type="InterPro" id="IPR022294">
    <property type="entry name" value="ABC-transptr_permeasesu"/>
</dbReference>
<feature type="transmembrane region" description="Helical" evidence="1">
    <location>
        <begin position="164"/>
        <end position="188"/>
    </location>
</feature>
<feature type="transmembrane region" description="Helical" evidence="1">
    <location>
        <begin position="224"/>
        <end position="242"/>
    </location>
</feature>
<evidence type="ECO:0000313" key="2">
    <source>
        <dbReference type="EMBL" id="MBV7276254.1"/>
    </source>
</evidence>
<feature type="transmembrane region" description="Helical" evidence="1">
    <location>
        <begin position="53"/>
        <end position="74"/>
    </location>
</feature>
<protein>
    <submittedName>
        <fullName evidence="2">Lantibiotic immunity ABC transporter MutG family permease subunit</fullName>
    </submittedName>
</protein>
<feature type="transmembrane region" description="Helical" evidence="1">
    <location>
        <begin position="95"/>
        <end position="120"/>
    </location>
</feature>
<feature type="transmembrane region" description="Helical" evidence="1">
    <location>
        <begin position="21"/>
        <end position="41"/>
    </location>
</feature>
<accession>A0A949U4G2</accession>
<evidence type="ECO:0000256" key="1">
    <source>
        <dbReference type="SAM" id="Phobius"/>
    </source>
</evidence>